<gene>
    <name evidence="6" type="ORF">A1O7_00320</name>
</gene>
<dbReference type="Proteomes" id="UP000019473">
    <property type="component" value="Unassembled WGS sequence"/>
</dbReference>
<dbReference type="Pfam" id="PF21365">
    <property type="entry name" value="Glyco_hydro_31_3rd"/>
    <property type="match status" value="1"/>
</dbReference>
<dbReference type="InterPro" id="IPR013780">
    <property type="entry name" value="Glyco_hydro_b"/>
</dbReference>
<comment type="similarity">
    <text evidence="1 2">Belongs to the glycosyl hydrolase 31 family.</text>
</comment>
<evidence type="ECO:0000256" key="2">
    <source>
        <dbReference type="RuleBase" id="RU361185"/>
    </source>
</evidence>
<dbReference type="InterPro" id="IPR025887">
    <property type="entry name" value="Glyco_hydro_31_N_dom"/>
</dbReference>
<dbReference type="InterPro" id="IPR000322">
    <property type="entry name" value="Glyco_hydro_31_TIM"/>
</dbReference>
<dbReference type="GeneID" id="19174937"/>
<name>W9WG66_9EURO</name>
<dbReference type="CDD" id="cd14752">
    <property type="entry name" value="GH31_N"/>
    <property type="match status" value="1"/>
</dbReference>
<feature type="domain" description="Glycoside hydrolase family 31 TIM barrel" evidence="3">
    <location>
        <begin position="231"/>
        <end position="566"/>
    </location>
</feature>
<evidence type="ECO:0000313" key="7">
    <source>
        <dbReference type="Proteomes" id="UP000019473"/>
    </source>
</evidence>
<evidence type="ECO:0000256" key="1">
    <source>
        <dbReference type="ARBA" id="ARBA00007806"/>
    </source>
</evidence>
<proteinExistence type="inferred from homology"/>
<dbReference type="GO" id="GO:0004553">
    <property type="term" value="F:hydrolase activity, hydrolyzing O-glycosyl compounds"/>
    <property type="evidence" value="ECO:0007669"/>
    <property type="project" value="InterPro"/>
</dbReference>
<dbReference type="VEuPathDB" id="FungiDB:A1O7_00320"/>
<dbReference type="Gene3D" id="2.60.40.1760">
    <property type="entry name" value="glycosyl hydrolase (family 31)"/>
    <property type="match status" value="1"/>
</dbReference>
<dbReference type="SUPFAM" id="SSF51445">
    <property type="entry name" value="(Trans)glycosidases"/>
    <property type="match status" value="1"/>
</dbReference>
<accession>W9WG66</accession>
<dbReference type="InterPro" id="IPR048395">
    <property type="entry name" value="Glyco_hydro_31_C"/>
</dbReference>
<dbReference type="STRING" id="1182544.W9WG66"/>
<dbReference type="Pfam" id="PF01055">
    <property type="entry name" value="Glyco_hydro_31_2nd"/>
    <property type="match status" value="1"/>
</dbReference>
<keyword evidence="7" id="KW-1185">Reference proteome</keyword>
<keyword evidence="2 6" id="KW-0378">Hydrolase</keyword>
<dbReference type="Pfam" id="PF13802">
    <property type="entry name" value="Gal_mutarotas_2"/>
    <property type="match status" value="1"/>
</dbReference>
<dbReference type="OrthoDB" id="10070917at2759"/>
<evidence type="ECO:0000259" key="3">
    <source>
        <dbReference type="Pfam" id="PF01055"/>
    </source>
</evidence>
<dbReference type="RefSeq" id="XP_007752552.1">
    <property type="nucleotide sequence ID" value="XM_007754362.1"/>
</dbReference>
<dbReference type="InterPro" id="IPR017853">
    <property type="entry name" value="GH"/>
</dbReference>
<evidence type="ECO:0000259" key="5">
    <source>
        <dbReference type="Pfam" id="PF21365"/>
    </source>
</evidence>
<dbReference type="GO" id="GO:0030246">
    <property type="term" value="F:carbohydrate binding"/>
    <property type="evidence" value="ECO:0007669"/>
    <property type="project" value="InterPro"/>
</dbReference>
<dbReference type="PANTHER" id="PTHR43863">
    <property type="entry name" value="HYDROLASE, PUTATIVE (AFU_ORTHOLOGUE AFUA_1G03140)-RELATED"/>
    <property type="match status" value="1"/>
</dbReference>
<dbReference type="EMBL" id="AMGW01000001">
    <property type="protein sequence ID" value="EXJ63985.1"/>
    <property type="molecule type" value="Genomic_DNA"/>
</dbReference>
<protein>
    <submittedName>
        <fullName evidence="6">Alpha-D-xyloside xylohydrolase</fullName>
    </submittedName>
</protein>
<dbReference type="Gene3D" id="3.20.20.80">
    <property type="entry name" value="Glycosidases"/>
    <property type="match status" value="1"/>
</dbReference>
<dbReference type="AlphaFoldDB" id="W9WG66"/>
<dbReference type="CDD" id="cd06591">
    <property type="entry name" value="GH31_xylosidase_XylS"/>
    <property type="match status" value="1"/>
</dbReference>
<evidence type="ECO:0000259" key="4">
    <source>
        <dbReference type="Pfam" id="PF13802"/>
    </source>
</evidence>
<dbReference type="SUPFAM" id="SSF74650">
    <property type="entry name" value="Galactose mutarotase-like"/>
    <property type="match status" value="1"/>
</dbReference>
<dbReference type="Gene3D" id="2.60.40.1180">
    <property type="entry name" value="Golgi alpha-mannosidase II"/>
    <property type="match status" value="1"/>
</dbReference>
<keyword evidence="2" id="KW-0326">Glycosidase</keyword>
<evidence type="ECO:0000313" key="6">
    <source>
        <dbReference type="EMBL" id="EXJ63985.1"/>
    </source>
</evidence>
<feature type="domain" description="Glycosyl hydrolase family 31 C-terminal" evidence="5">
    <location>
        <begin position="577"/>
        <end position="666"/>
    </location>
</feature>
<dbReference type="HOGENOM" id="CLU_000631_7_3_1"/>
<dbReference type="eggNOG" id="KOG1066">
    <property type="taxonomic scope" value="Eukaryota"/>
</dbReference>
<sequence length="676" mass="78037">MLLSKDNRLHYTYDSEHVQIEPWGPNALRVRATRFHTLPLENWALTITPPRTDVSISVPGDHASITNGNITATISRAGKIIIKDAKGERLLEEYHRNRADVEDPKCSALMVEAREFKPLLGGDYHLTYRLESIDRKEKIYGMGQYQQPFLDLKGSDLEMAQRNSQASVPFMLSNLGYGMLWNNPAVGRAVLGKNTMSFEAYSTRVLDYWIVACDTPAQIIESYADVTGKVPMMPEYGLGFWQCKLRYQTQEELLDVAREYEKRGLPLDVIVVDFFHWPKQGEWKFDPVYWKDPEAMVKELRSMDIQLLVSIWPTVDKRSENYDFMLEQGLLIRQDRGLRIAMDFQGETVHADFTNPATRDFVWRTAKNNYYDKGVKMFWLDEAEPEYNVYDFDIYRYHSGTVLSSGNAYPVEYARAFFEGMRRDGRQEEICNLIRCAWAGSQRFGTLLWSGDIASSWESFRDQFAAGLNVGIAGIPWWTTDIGGFHGGNPQHADFRELCTRWFQYGCFCPVFRLHGDREPKQPQHGTTGGATCLSGAPNEIWCYGEECYEIMKKYLFLRERLRPYIRGLMAQAHEKGTPVIRPLFLEFPRDKECWEVEDQYMFGSKYLVAPVMYKGMIKRKVYLPKGAKWKRFDDGQVQNPDVLEGGVVTEVDCPLTVMPVFERQDAESLSTHHHA</sequence>
<dbReference type="InterPro" id="IPR051816">
    <property type="entry name" value="Glycosyl_Hydrolase_31"/>
</dbReference>
<dbReference type="SUPFAM" id="SSF51011">
    <property type="entry name" value="Glycosyl hydrolase domain"/>
    <property type="match status" value="1"/>
</dbReference>
<dbReference type="PANTHER" id="PTHR43863:SF2">
    <property type="entry name" value="MALTASE-GLUCOAMYLASE"/>
    <property type="match status" value="1"/>
</dbReference>
<dbReference type="InterPro" id="IPR011013">
    <property type="entry name" value="Gal_mutarotase_sf_dom"/>
</dbReference>
<dbReference type="GO" id="GO:0005975">
    <property type="term" value="P:carbohydrate metabolic process"/>
    <property type="evidence" value="ECO:0007669"/>
    <property type="project" value="InterPro"/>
</dbReference>
<feature type="domain" description="Glycoside hydrolase family 31 N-terminal" evidence="4">
    <location>
        <begin position="18"/>
        <end position="185"/>
    </location>
</feature>
<comment type="caution">
    <text evidence="6">The sequence shown here is derived from an EMBL/GenBank/DDBJ whole genome shotgun (WGS) entry which is preliminary data.</text>
</comment>
<organism evidence="6 7">
    <name type="scientific">Cladophialophora yegresii CBS 114405</name>
    <dbReference type="NCBI Taxonomy" id="1182544"/>
    <lineage>
        <taxon>Eukaryota</taxon>
        <taxon>Fungi</taxon>
        <taxon>Dikarya</taxon>
        <taxon>Ascomycota</taxon>
        <taxon>Pezizomycotina</taxon>
        <taxon>Eurotiomycetes</taxon>
        <taxon>Chaetothyriomycetidae</taxon>
        <taxon>Chaetothyriales</taxon>
        <taxon>Herpotrichiellaceae</taxon>
        <taxon>Cladophialophora</taxon>
    </lineage>
</organism>
<reference evidence="6 7" key="1">
    <citation type="submission" date="2013-03" db="EMBL/GenBank/DDBJ databases">
        <title>The Genome Sequence of Cladophialophora yegresii CBS 114405.</title>
        <authorList>
            <consortium name="The Broad Institute Genomics Platform"/>
            <person name="Cuomo C."/>
            <person name="de Hoog S."/>
            <person name="Gorbushina A."/>
            <person name="Walker B."/>
            <person name="Young S.K."/>
            <person name="Zeng Q."/>
            <person name="Gargeya S."/>
            <person name="Fitzgerald M."/>
            <person name="Haas B."/>
            <person name="Abouelleil A."/>
            <person name="Allen A.W."/>
            <person name="Alvarado L."/>
            <person name="Arachchi H.M."/>
            <person name="Berlin A.M."/>
            <person name="Chapman S.B."/>
            <person name="Gainer-Dewar J."/>
            <person name="Goldberg J."/>
            <person name="Griggs A."/>
            <person name="Gujja S."/>
            <person name="Hansen M."/>
            <person name="Howarth C."/>
            <person name="Imamovic A."/>
            <person name="Ireland A."/>
            <person name="Larimer J."/>
            <person name="McCowan C."/>
            <person name="Murphy C."/>
            <person name="Pearson M."/>
            <person name="Poon T.W."/>
            <person name="Priest M."/>
            <person name="Roberts A."/>
            <person name="Saif S."/>
            <person name="Shea T."/>
            <person name="Sisk P."/>
            <person name="Sykes S."/>
            <person name="Wortman J."/>
            <person name="Nusbaum C."/>
            <person name="Birren B."/>
        </authorList>
    </citation>
    <scope>NUCLEOTIDE SEQUENCE [LARGE SCALE GENOMIC DNA]</scope>
    <source>
        <strain evidence="6 7">CBS 114405</strain>
    </source>
</reference>